<dbReference type="Pfam" id="PF13616">
    <property type="entry name" value="Rotamase_3"/>
    <property type="match status" value="1"/>
</dbReference>
<dbReference type="EMBL" id="BLXY01000005">
    <property type="protein sequence ID" value="GFO64771.1"/>
    <property type="molecule type" value="Genomic_DNA"/>
</dbReference>
<evidence type="ECO:0000256" key="5">
    <source>
        <dbReference type="ARBA" id="ARBA00023235"/>
    </source>
</evidence>
<dbReference type="RefSeq" id="WP_183348187.1">
    <property type="nucleotide sequence ID" value="NZ_BLXY01000005.1"/>
</dbReference>
<feature type="domain" description="PpiC" evidence="8">
    <location>
        <begin position="189"/>
        <end position="290"/>
    </location>
</feature>
<feature type="chain" id="PRO_5028091615" description="peptidylprolyl isomerase" evidence="7">
    <location>
        <begin position="20"/>
        <end position="335"/>
    </location>
</feature>
<dbReference type="Pfam" id="PF13624">
    <property type="entry name" value="SurA_N_3"/>
    <property type="match status" value="1"/>
</dbReference>
<dbReference type="PROSITE" id="PS01096">
    <property type="entry name" value="PPIC_PPIASE_1"/>
    <property type="match status" value="1"/>
</dbReference>
<keyword evidence="4 6" id="KW-0697">Rotamase</keyword>
<dbReference type="Proteomes" id="UP000568888">
    <property type="component" value="Unassembled WGS sequence"/>
</dbReference>
<dbReference type="Gene3D" id="3.10.50.40">
    <property type="match status" value="1"/>
</dbReference>
<feature type="signal peptide" evidence="7">
    <location>
        <begin position="1"/>
        <end position="19"/>
    </location>
</feature>
<dbReference type="InterPro" id="IPR023058">
    <property type="entry name" value="PPIase_PpiC_CS"/>
</dbReference>
<dbReference type="PANTHER" id="PTHR47245:SF1">
    <property type="entry name" value="FOLDASE PROTEIN PRSA"/>
    <property type="match status" value="1"/>
</dbReference>
<dbReference type="PANTHER" id="PTHR47245">
    <property type="entry name" value="PEPTIDYLPROLYL ISOMERASE"/>
    <property type="match status" value="1"/>
</dbReference>
<dbReference type="InterPro" id="IPR050245">
    <property type="entry name" value="PrsA_foldase"/>
</dbReference>
<dbReference type="InterPro" id="IPR046357">
    <property type="entry name" value="PPIase_dom_sf"/>
</dbReference>
<comment type="caution">
    <text evidence="9">The sequence shown here is derived from an EMBL/GenBank/DDBJ whole genome shotgun (WGS) entry which is preliminary data.</text>
</comment>
<dbReference type="GO" id="GO:0003755">
    <property type="term" value="F:peptidyl-prolyl cis-trans isomerase activity"/>
    <property type="evidence" value="ECO:0007669"/>
    <property type="project" value="UniProtKB-KW"/>
</dbReference>
<evidence type="ECO:0000313" key="10">
    <source>
        <dbReference type="Proteomes" id="UP000568888"/>
    </source>
</evidence>
<evidence type="ECO:0000256" key="7">
    <source>
        <dbReference type="SAM" id="SignalP"/>
    </source>
</evidence>
<dbReference type="Gene3D" id="1.10.4030.10">
    <property type="entry name" value="Porin chaperone SurA, peptide-binding domain"/>
    <property type="match status" value="1"/>
</dbReference>
<dbReference type="SUPFAM" id="SSF54534">
    <property type="entry name" value="FKBP-like"/>
    <property type="match status" value="1"/>
</dbReference>
<dbReference type="InterPro" id="IPR027304">
    <property type="entry name" value="Trigger_fact/SurA_dom_sf"/>
</dbReference>
<accession>A0A6V8MXD3</accession>
<sequence>MNRATKGIVSTTAVLLCLAACTGVKGSAAPVSVQLAHAATEAQDTVQLVNGVAISRAEVHRVSRLLLSQAGSFEQISPETMQRSNLAALDQLTVAELLYQEAAKIEIKDLDLQVEKKVAETRALYPGPDAFEHALKASGLTFGEMVRNARKSIVINTFIDQRFTSKVEVSDAEARSFYQENQDKYFIRMENARASHILVKVDEKMKPEEKQKAREKAEALLTRVKEGEDFAAVAESESGCPSATAGGDLGTFGRGQMVAPFEKAVFDLKPGEISSVVESQFGFHIIKLAEKHEAGKVSYEEAKQKIVEFLKAEKVRKAVMSFVDELKSKAKITRV</sequence>
<protein>
    <recommendedName>
        <fullName evidence="2">peptidylprolyl isomerase</fullName>
        <ecNumber evidence="2">5.2.1.8</ecNumber>
    </recommendedName>
</protein>
<keyword evidence="3 7" id="KW-0732">Signal</keyword>
<dbReference type="SUPFAM" id="SSF109998">
    <property type="entry name" value="Triger factor/SurA peptide-binding domain-like"/>
    <property type="match status" value="1"/>
</dbReference>
<dbReference type="EC" id="5.2.1.8" evidence="2"/>
<evidence type="ECO:0000313" key="9">
    <source>
        <dbReference type="EMBL" id="GFO64771.1"/>
    </source>
</evidence>
<evidence type="ECO:0000256" key="3">
    <source>
        <dbReference type="ARBA" id="ARBA00022729"/>
    </source>
</evidence>
<comment type="catalytic activity">
    <reaction evidence="1">
        <text>[protein]-peptidylproline (omega=180) = [protein]-peptidylproline (omega=0)</text>
        <dbReference type="Rhea" id="RHEA:16237"/>
        <dbReference type="Rhea" id="RHEA-COMP:10747"/>
        <dbReference type="Rhea" id="RHEA-COMP:10748"/>
        <dbReference type="ChEBI" id="CHEBI:83833"/>
        <dbReference type="ChEBI" id="CHEBI:83834"/>
        <dbReference type="EC" id="5.2.1.8"/>
    </reaction>
</comment>
<organism evidence="9 10">
    <name type="scientific">Geomonas paludis</name>
    <dbReference type="NCBI Taxonomy" id="2740185"/>
    <lineage>
        <taxon>Bacteria</taxon>
        <taxon>Pseudomonadati</taxon>
        <taxon>Thermodesulfobacteriota</taxon>
        <taxon>Desulfuromonadia</taxon>
        <taxon>Geobacterales</taxon>
        <taxon>Geobacteraceae</taxon>
        <taxon>Geomonas</taxon>
    </lineage>
</organism>
<dbReference type="PROSITE" id="PS50198">
    <property type="entry name" value="PPIC_PPIASE_2"/>
    <property type="match status" value="1"/>
</dbReference>
<name>A0A6V8MXD3_9BACT</name>
<dbReference type="AlphaFoldDB" id="A0A6V8MXD3"/>
<gene>
    <name evidence="9" type="ORF">GMPD_26900</name>
</gene>
<keyword evidence="5 6" id="KW-0413">Isomerase</keyword>
<evidence type="ECO:0000256" key="1">
    <source>
        <dbReference type="ARBA" id="ARBA00000971"/>
    </source>
</evidence>
<reference evidence="10" key="1">
    <citation type="submission" date="2020-06" db="EMBL/GenBank/DDBJ databases">
        <title>Draft genomic sequecing of Geomonas sp. Red736.</title>
        <authorList>
            <person name="Itoh H."/>
            <person name="Xu Z.X."/>
            <person name="Ushijima N."/>
            <person name="Masuda Y."/>
            <person name="Shiratori Y."/>
            <person name="Senoo K."/>
        </authorList>
    </citation>
    <scope>NUCLEOTIDE SEQUENCE [LARGE SCALE GENOMIC DNA]</scope>
    <source>
        <strain evidence="10">Red736</strain>
    </source>
</reference>
<evidence type="ECO:0000256" key="4">
    <source>
        <dbReference type="ARBA" id="ARBA00023110"/>
    </source>
</evidence>
<evidence type="ECO:0000256" key="2">
    <source>
        <dbReference type="ARBA" id="ARBA00013194"/>
    </source>
</evidence>
<proteinExistence type="predicted"/>
<evidence type="ECO:0000259" key="8">
    <source>
        <dbReference type="PROSITE" id="PS50198"/>
    </source>
</evidence>
<dbReference type="InterPro" id="IPR000297">
    <property type="entry name" value="PPIase_PpiC"/>
</dbReference>
<evidence type="ECO:0000256" key="6">
    <source>
        <dbReference type="PROSITE-ProRule" id="PRU00278"/>
    </source>
</evidence>